<dbReference type="SUPFAM" id="SSF54197">
    <property type="entry name" value="HIT-like"/>
    <property type="match status" value="1"/>
</dbReference>
<keyword evidence="6" id="KW-1185">Reference proteome</keyword>
<dbReference type="InterPro" id="IPR001310">
    <property type="entry name" value="Histidine_triad_HIT"/>
</dbReference>
<dbReference type="GO" id="GO:0003824">
    <property type="term" value="F:catalytic activity"/>
    <property type="evidence" value="ECO:0007669"/>
    <property type="project" value="InterPro"/>
</dbReference>
<evidence type="ECO:0000256" key="1">
    <source>
        <dbReference type="PIRSR" id="PIRSR601310-1"/>
    </source>
</evidence>
<dbReference type="InterPro" id="IPR011146">
    <property type="entry name" value="HIT-like"/>
</dbReference>
<evidence type="ECO:0000259" key="4">
    <source>
        <dbReference type="PROSITE" id="PS51084"/>
    </source>
</evidence>
<dbReference type="OrthoDB" id="9784774at2"/>
<name>A0A285NKG8_9AQUI</name>
<protein>
    <submittedName>
        <fullName evidence="5">Histidine triad (HIT) family protein</fullName>
    </submittedName>
</protein>
<proteinExistence type="predicted"/>
<dbReference type="Pfam" id="PF01230">
    <property type="entry name" value="HIT"/>
    <property type="match status" value="1"/>
</dbReference>
<gene>
    <name evidence="5" type="ORF">SAMN06265182_1684</name>
</gene>
<dbReference type="EMBL" id="OBEI01000008">
    <property type="protein sequence ID" value="SNZ09959.1"/>
    <property type="molecule type" value="Genomic_DNA"/>
</dbReference>
<reference evidence="6" key="1">
    <citation type="submission" date="2017-09" db="EMBL/GenBank/DDBJ databases">
        <authorList>
            <person name="Varghese N."/>
            <person name="Submissions S."/>
        </authorList>
    </citation>
    <scope>NUCLEOTIDE SEQUENCE [LARGE SCALE GENOMIC DNA]</scope>
    <source>
        <strain evidence="6">DSM 15103</strain>
    </source>
</reference>
<dbReference type="PROSITE" id="PS51084">
    <property type="entry name" value="HIT_2"/>
    <property type="match status" value="1"/>
</dbReference>
<dbReference type="InterPro" id="IPR036265">
    <property type="entry name" value="HIT-like_sf"/>
</dbReference>
<evidence type="ECO:0000256" key="2">
    <source>
        <dbReference type="PIRSR" id="PIRSR601310-3"/>
    </source>
</evidence>
<evidence type="ECO:0000313" key="5">
    <source>
        <dbReference type="EMBL" id="SNZ09959.1"/>
    </source>
</evidence>
<evidence type="ECO:0000313" key="6">
    <source>
        <dbReference type="Proteomes" id="UP000219036"/>
    </source>
</evidence>
<dbReference type="PRINTS" id="PR00332">
    <property type="entry name" value="HISTRIAD"/>
</dbReference>
<accession>A0A285NKG8</accession>
<dbReference type="CDD" id="cd01276">
    <property type="entry name" value="PKCI_related"/>
    <property type="match status" value="1"/>
</dbReference>
<dbReference type="Gene3D" id="3.30.428.10">
    <property type="entry name" value="HIT-like"/>
    <property type="match status" value="1"/>
</dbReference>
<feature type="active site" description="Tele-AMP-histidine intermediate" evidence="1">
    <location>
        <position position="100"/>
    </location>
</feature>
<sequence>MENCVFCKIINREIPADIVYEDDIMIAFKDIAPQAKVHILLVPKEHIPNNLYLEGRHKSVIGHIILKANEIAKQLGIAETGFRLIVNTGPHSGQEVPHIHWHLLGGEPLGRLICK</sequence>
<dbReference type="RefSeq" id="WP_097000840.1">
    <property type="nucleotide sequence ID" value="NZ_OBEI01000008.1"/>
</dbReference>
<evidence type="ECO:0000256" key="3">
    <source>
        <dbReference type="PROSITE-ProRule" id="PRU00464"/>
    </source>
</evidence>
<dbReference type="Proteomes" id="UP000219036">
    <property type="component" value="Unassembled WGS sequence"/>
</dbReference>
<feature type="short sequence motif" description="Histidine triad motif" evidence="2 3">
    <location>
        <begin position="98"/>
        <end position="102"/>
    </location>
</feature>
<feature type="domain" description="HIT" evidence="4">
    <location>
        <begin position="5"/>
        <end position="114"/>
    </location>
</feature>
<dbReference type="PANTHER" id="PTHR23089">
    <property type="entry name" value="HISTIDINE TRIAD HIT PROTEIN"/>
    <property type="match status" value="1"/>
</dbReference>
<organism evidence="5 6">
    <name type="scientific">Persephonella hydrogeniphila</name>
    <dbReference type="NCBI Taxonomy" id="198703"/>
    <lineage>
        <taxon>Bacteria</taxon>
        <taxon>Pseudomonadati</taxon>
        <taxon>Aquificota</taxon>
        <taxon>Aquificia</taxon>
        <taxon>Aquificales</taxon>
        <taxon>Hydrogenothermaceae</taxon>
        <taxon>Persephonella</taxon>
    </lineage>
</organism>
<dbReference type="AlphaFoldDB" id="A0A285NKG8"/>